<name>A0ACB5R6H4_9CLOT</name>
<proteinExistence type="predicted"/>
<comment type="caution">
    <text evidence="1">The sequence shown here is derived from an EMBL/GenBank/DDBJ whole genome shotgun (WGS) entry which is preliminary data.</text>
</comment>
<accession>A0ACB5R6H4</accession>
<evidence type="ECO:0000313" key="1">
    <source>
        <dbReference type="EMBL" id="GKX64823.1"/>
    </source>
</evidence>
<organism evidence="1 2">
    <name type="scientific">Inconstantimicrobium mannanitabidum</name>
    <dbReference type="NCBI Taxonomy" id="1604901"/>
    <lineage>
        <taxon>Bacteria</taxon>
        <taxon>Bacillati</taxon>
        <taxon>Bacillota</taxon>
        <taxon>Clostridia</taxon>
        <taxon>Eubacteriales</taxon>
        <taxon>Clostridiaceae</taxon>
        <taxon>Inconstantimicrobium</taxon>
    </lineage>
</organism>
<dbReference type="Proteomes" id="UP001058074">
    <property type="component" value="Unassembled WGS sequence"/>
</dbReference>
<gene>
    <name evidence="1" type="primary">mntP2</name>
    <name evidence="1" type="ORF">rsdtw13_00810</name>
</gene>
<dbReference type="EMBL" id="BROD01000001">
    <property type="protein sequence ID" value="GKX64823.1"/>
    <property type="molecule type" value="Genomic_DNA"/>
</dbReference>
<protein>
    <submittedName>
        <fullName evidence="1">Manganese efflux pump MntP 2</fullName>
    </submittedName>
</protein>
<sequence length="195" mass="21062">MNIISIILIALGLTMDAFAVSLTLGLKTDKAIEKKIALKAGLYFGGFQALMPLIGWLLGVKFSSYIENIDHWVAFILLFIIGAKMIKESFESDEDESIACDSDNSKECITNKKFLLLAIATSIDALAVGVSFAFLKVEIVSAVAIIGITTMILSFIAVLIGKKLGELIKNKAEILGGTILILIGLKILVEHLMSK</sequence>
<keyword evidence="2" id="KW-1185">Reference proteome</keyword>
<reference evidence="1" key="1">
    <citation type="journal article" date="2025" name="Int. J. Syst. Evol. Microbiol.">
        <title>Inconstantimicrobium mannanitabidum sp. nov., a novel member of the family Clostridiaceae isolated from anoxic soil under the treatment of reductive soil disinfestation.</title>
        <authorList>
            <person name="Ueki A."/>
            <person name="Tonouchi A."/>
            <person name="Honma S."/>
            <person name="Kaku N."/>
            <person name="Ueki K."/>
        </authorList>
    </citation>
    <scope>NUCLEOTIDE SEQUENCE</scope>
    <source>
        <strain evidence="1">TW13</strain>
    </source>
</reference>
<evidence type="ECO:0000313" key="2">
    <source>
        <dbReference type="Proteomes" id="UP001058074"/>
    </source>
</evidence>